<accession>A0A366HSD4</accession>
<dbReference type="EMBL" id="QNRR01000002">
    <property type="protein sequence ID" value="RBP45834.1"/>
    <property type="molecule type" value="Genomic_DNA"/>
</dbReference>
<dbReference type="SUPFAM" id="SSF54523">
    <property type="entry name" value="Pili subunits"/>
    <property type="match status" value="1"/>
</dbReference>
<gene>
    <name evidence="3" type="ORF">DES53_102216</name>
</gene>
<evidence type="ECO:0000313" key="3">
    <source>
        <dbReference type="EMBL" id="RBP45834.1"/>
    </source>
</evidence>
<dbReference type="Gene3D" id="3.30.700.10">
    <property type="entry name" value="Glycoprotein, Type 4 Pilin"/>
    <property type="match status" value="1"/>
</dbReference>
<evidence type="ECO:0000256" key="2">
    <source>
        <dbReference type="SAM" id="Phobius"/>
    </source>
</evidence>
<organism evidence="3 4">
    <name type="scientific">Roseimicrobium gellanilyticum</name>
    <dbReference type="NCBI Taxonomy" id="748857"/>
    <lineage>
        <taxon>Bacteria</taxon>
        <taxon>Pseudomonadati</taxon>
        <taxon>Verrucomicrobiota</taxon>
        <taxon>Verrucomicrobiia</taxon>
        <taxon>Verrucomicrobiales</taxon>
        <taxon>Verrucomicrobiaceae</taxon>
        <taxon>Roseimicrobium</taxon>
    </lineage>
</organism>
<protein>
    <submittedName>
        <fullName evidence="3">Uncharacterized protein</fullName>
    </submittedName>
</protein>
<sequence length="202" mass="21335">MSDPSNAPPPQPAPPPWPVPPAKKGMSTGCIIGLIVGLVGLVLVAMLVAIAIPVGRKVLDKARSLQVKATAKGLEIAVKGYVNEYSRLPNLGTSNEGAFMESEGLVLDTLTGKNTDQNPRQIGFFELPPPKGPGGSFTTSSGVELRDLFGNRFRMHFDWNGDGSIPDPEHSGASLPGPVIIYSAGADGDYTTWKDNVKSWGP</sequence>
<name>A0A366HSD4_9BACT</name>
<keyword evidence="2" id="KW-1133">Transmembrane helix</keyword>
<dbReference type="Proteomes" id="UP000253426">
    <property type="component" value="Unassembled WGS sequence"/>
</dbReference>
<keyword evidence="4" id="KW-1185">Reference proteome</keyword>
<proteinExistence type="predicted"/>
<feature type="region of interest" description="Disordered" evidence="1">
    <location>
        <begin position="1"/>
        <end position="21"/>
    </location>
</feature>
<dbReference type="InterPro" id="IPR045584">
    <property type="entry name" value="Pilin-like"/>
</dbReference>
<dbReference type="RefSeq" id="WP_113957403.1">
    <property type="nucleotide sequence ID" value="NZ_QNRR01000002.1"/>
</dbReference>
<evidence type="ECO:0000256" key="1">
    <source>
        <dbReference type="SAM" id="MobiDB-lite"/>
    </source>
</evidence>
<feature type="transmembrane region" description="Helical" evidence="2">
    <location>
        <begin position="31"/>
        <end position="54"/>
    </location>
</feature>
<dbReference type="OrthoDB" id="196092at2"/>
<dbReference type="AlphaFoldDB" id="A0A366HSD4"/>
<evidence type="ECO:0000313" key="4">
    <source>
        <dbReference type="Proteomes" id="UP000253426"/>
    </source>
</evidence>
<keyword evidence="2" id="KW-0812">Transmembrane</keyword>
<comment type="caution">
    <text evidence="3">The sequence shown here is derived from an EMBL/GenBank/DDBJ whole genome shotgun (WGS) entry which is preliminary data.</text>
</comment>
<keyword evidence="2" id="KW-0472">Membrane</keyword>
<reference evidence="3 4" key="1">
    <citation type="submission" date="2018-06" db="EMBL/GenBank/DDBJ databases">
        <title>Genomic Encyclopedia of Type Strains, Phase IV (KMG-IV): sequencing the most valuable type-strain genomes for metagenomic binning, comparative biology and taxonomic classification.</title>
        <authorList>
            <person name="Goeker M."/>
        </authorList>
    </citation>
    <scope>NUCLEOTIDE SEQUENCE [LARGE SCALE GENOMIC DNA]</scope>
    <source>
        <strain evidence="3 4">DSM 25532</strain>
    </source>
</reference>